<keyword evidence="4" id="KW-1185">Reference proteome</keyword>
<dbReference type="GO" id="GO:0035082">
    <property type="term" value="P:axoneme assembly"/>
    <property type="evidence" value="ECO:0007669"/>
    <property type="project" value="TreeGrafter"/>
</dbReference>
<keyword evidence="1" id="KW-0175">Coiled coil</keyword>
<dbReference type="GeneID" id="115394723"/>
<reference evidence="3" key="2">
    <citation type="submission" date="2025-08" db="UniProtKB">
        <authorList>
            <consortium name="Ensembl"/>
        </authorList>
    </citation>
    <scope>IDENTIFICATION</scope>
</reference>
<accession>A0A672G4E7</accession>
<evidence type="ECO:0000313" key="3">
    <source>
        <dbReference type="Ensembl" id="ENSSFAP00005013072.1"/>
    </source>
</evidence>
<evidence type="ECO:0000313" key="4">
    <source>
        <dbReference type="Proteomes" id="UP000472267"/>
    </source>
</evidence>
<dbReference type="GO" id="GO:1990716">
    <property type="term" value="C:axonemal central apparatus"/>
    <property type="evidence" value="ECO:0007669"/>
    <property type="project" value="TreeGrafter"/>
</dbReference>
<dbReference type="PANTHER" id="PTHR14604">
    <property type="entry name" value="WD40 REPEAT PF20"/>
    <property type="match status" value="1"/>
</dbReference>
<name>A0A672G4E7_SALFA</name>
<dbReference type="OMA" id="MMEIESP"/>
<dbReference type="PANTHER" id="PTHR14604:SF3">
    <property type="entry name" value="SPERM-ASSOCIATED ANTIGEN 16 PROTEIN"/>
    <property type="match status" value="1"/>
</dbReference>
<organism evidence="3 4">
    <name type="scientific">Salarias fasciatus</name>
    <name type="common">Jewelled blenny</name>
    <name type="synonym">Blennius fasciatus</name>
    <dbReference type="NCBI Taxonomy" id="181472"/>
    <lineage>
        <taxon>Eukaryota</taxon>
        <taxon>Metazoa</taxon>
        <taxon>Chordata</taxon>
        <taxon>Craniata</taxon>
        <taxon>Vertebrata</taxon>
        <taxon>Euteleostomi</taxon>
        <taxon>Actinopterygii</taxon>
        <taxon>Neopterygii</taxon>
        <taxon>Teleostei</taxon>
        <taxon>Neoteleostei</taxon>
        <taxon>Acanthomorphata</taxon>
        <taxon>Ovalentaria</taxon>
        <taxon>Blenniimorphae</taxon>
        <taxon>Blenniiformes</taxon>
        <taxon>Blennioidei</taxon>
        <taxon>Blenniidae</taxon>
        <taxon>Salariinae</taxon>
        <taxon>Salarias</taxon>
    </lineage>
</organism>
<reference evidence="3" key="1">
    <citation type="submission" date="2019-06" db="EMBL/GenBank/DDBJ databases">
        <authorList>
            <consortium name="Wellcome Sanger Institute Data Sharing"/>
        </authorList>
    </citation>
    <scope>NUCLEOTIDE SEQUENCE [LARGE SCALE GENOMIC DNA]</scope>
</reference>
<dbReference type="OrthoDB" id="538223at2759"/>
<proteinExistence type="predicted"/>
<protein>
    <submittedName>
        <fullName evidence="3">Sperm-associated antigen 16 protein-like</fullName>
    </submittedName>
</protein>
<dbReference type="InParanoid" id="A0A672G4E7"/>
<gene>
    <name evidence="3" type="primary">LOC115394723</name>
</gene>
<feature type="region of interest" description="Disordered" evidence="2">
    <location>
        <begin position="1"/>
        <end position="60"/>
    </location>
</feature>
<reference evidence="3" key="3">
    <citation type="submission" date="2025-09" db="UniProtKB">
        <authorList>
            <consortium name="Ensembl"/>
        </authorList>
    </citation>
    <scope>IDENTIFICATION</scope>
</reference>
<dbReference type="AlphaFoldDB" id="A0A672G4E7"/>
<dbReference type="InterPro" id="IPR050995">
    <property type="entry name" value="WD-F-box_domain-protein"/>
</dbReference>
<dbReference type="RefSeq" id="XP_029955936.1">
    <property type="nucleotide sequence ID" value="XM_030100076.1"/>
</dbReference>
<dbReference type="Proteomes" id="UP000472267">
    <property type="component" value="Chromosome 9"/>
</dbReference>
<sequence length="283" mass="31670">MTGSLVAMATASVLPHGAMTAKKKTHEKSIDDLSIDSDGDFKYEEDHLEGECSLTEGEEDPEAEVKADIQVRTNAPAPTRVNTENTRKPTTVLTFIRNYLSQMGMEKTLDCFQTEWTEVTEKGLVDPEQVSPVPDVYIENQHLENQLMNARREREEYRQAAAASAETLLRAQKLRDVHRLQHKRVVQEKNRLIEELRRLQLQCSNNTPAVLRMKEKCQVALKQVMQVASERDKALGQMDSQSPQGVGAEEPSIKQSAASLIQPRPPTGPGRQSKGRSVKPTTP</sequence>
<feature type="region of interest" description="Disordered" evidence="2">
    <location>
        <begin position="231"/>
        <end position="283"/>
    </location>
</feature>
<dbReference type="Ensembl" id="ENSSFAT00005013638.1">
    <property type="protein sequence ID" value="ENSSFAP00005013072.1"/>
    <property type="gene ID" value="ENSSFAG00005007159.1"/>
</dbReference>
<feature type="coiled-coil region" evidence="1">
    <location>
        <begin position="140"/>
        <end position="202"/>
    </location>
</feature>
<evidence type="ECO:0000256" key="1">
    <source>
        <dbReference type="SAM" id="Coils"/>
    </source>
</evidence>
<evidence type="ECO:0000256" key="2">
    <source>
        <dbReference type="SAM" id="MobiDB-lite"/>
    </source>
</evidence>